<organism evidence="1 2">
    <name type="scientific">Parelaphostrongylus tenuis</name>
    <name type="common">Meningeal worm</name>
    <dbReference type="NCBI Taxonomy" id="148309"/>
    <lineage>
        <taxon>Eukaryota</taxon>
        <taxon>Metazoa</taxon>
        <taxon>Ecdysozoa</taxon>
        <taxon>Nematoda</taxon>
        <taxon>Chromadorea</taxon>
        <taxon>Rhabditida</taxon>
        <taxon>Rhabditina</taxon>
        <taxon>Rhabditomorpha</taxon>
        <taxon>Strongyloidea</taxon>
        <taxon>Metastrongylidae</taxon>
        <taxon>Parelaphostrongylus</taxon>
    </lineage>
</organism>
<dbReference type="AlphaFoldDB" id="A0AAD5MW74"/>
<gene>
    <name evidence="1" type="ORF">KIN20_023815</name>
</gene>
<sequence>MSATRHLLYFTVVNGAFERLKVNWLCNTVIFKTVCVRCMYTRISGLFHRTQFCHWSFRSHPIA</sequence>
<comment type="caution">
    <text evidence="1">The sequence shown here is derived from an EMBL/GenBank/DDBJ whole genome shotgun (WGS) entry which is preliminary data.</text>
</comment>
<protein>
    <submittedName>
        <fullName evidence="1">Uncharacterized protein</fullName>
    </submittedName>
</protein>
<keyword evidence="2" id="KW-1185">Reference proteome</keyword>
<accession>A0AAD5MW74</accession>
<name>A0AAD5MW74_PARTN</name>
<dbReference type="EMBL" id="JAHQIW010004823">
    <property type="protein sequence ID" value="KAJ1363863.1"/>
    <property type="molecule type" value="Genomic_DNA"/>
</dbReference>
<dbReference type="Proteomes" id="UP001196413">
    <property type="component" value="Unassembled WGS sequence"/>
</dbReference>
<evidence type="ECO:0000313" key="2">
    <source>
        <dbReference type="Proteomes" id="UP001196413"/>
    </source>
</evidence>
<reference evidence="1" key="1">
    <citation type="submission" date="2021-06" db="EMBL/GenBank/DDBJ databases">
        <title>Parelaphostrongylus tenuis whole genome reference sequence.</title>
        <authorList>
            <person name="Garwood T.J."/>
            <person name="Larsen P.A."/>
            <person name="Fountain-Jones N.M."/>
            <person name="Garbe J.R."/>
            <person name="Macchietto M.G."/>
            <person name="Kania S.A."/>
            <person name="Gerhold R.W."/>
            <person name="Richards J.E."/>
            <person name="Wolf T.M."/>
        </authorList>
    </citation>
    <scope>NUCLEOTIDE SEQUENCE</scope>
    <source>
        <strain evidence="1">MNPRO001-30</strain>
        <tissue evidence="1">Meninges</tissue>
    </source>
</reference>
<proteinExistence type="predicted"/>
<evidence type="ECO:0000313" key="1">
    <source>
        <dbReference type="EMBL" id="KAJ1363863.1"/>
    </source>
</evidence>